<dbReference type="Pfam" id="PF02810">
    <property type="entry name" value="SEC-C"/>
    <property type="match status" value="1"/>
</dbReference>
<feature type="compositionally biased region" description="Basic and acidic residues" evidence="4">
    <location>
        <begin position="439"/>
        <end position="452"/>
    </location>
</feature>
<feature type="compositionally biased region" description="Polar residues" evidence="4">
    <location>
        <begin position="325"/>
        <end position="340"/>
    </location>
</feature>
<protein>
    <recommendedName>
        <fullName evidence="9">Ribosomal RNA-processing protein 14/surfeit locus protein 6 C-terminal domain-containing protein</fullName>
    </recommendedName>
</protein>
<evidence type="ECO:0008006" key="9">
    <source>
        <dbReference type="Google" id="ProtNLM"/>
    </source>
</evidence>
<dbReference type="PANTHER" id="PTHR14369:SF0">
    <property type="entry name" value="SURFEIT LOCUS PROTEIN 6"/>
    <property type="match status" value="1"/>
</dbReference>
<evidence type="ECO:0000259" key="5">
    <source>
        <dbReference type="Pfam" id="PF04935"/>
    </source>
</evidence>
<feature type="compositionally biased region" description="Low complexity" evidence="4">
    <location>
        <begin position="84"/>
        <end position="97"/>
    </location>
</feature>
<dbReference type="InterPro" id="IPR029188">
    <property type="entry name" value="Rrp14_N"/>
</dbReference>
<feature type="compositionally biased region" description="Basic and acidic residues" evidence="4">
    <location>
        <begin position="585"/>
        <end position="607"/>
    </location>
</feature>
<feature type="compositionally biased region" description="Polar residues" evidence="4">
    <location>
        <begin position="227"/>
        <end position="243"/>
    </location>
</feature>
<dbReference type="GO" id="GO:0003677">
    <property type="term" value="F:DNA binding"/>
    <property type="evidence" value="ECO:0007669"/>
    <property type="project" value="TreeGrafter"/>
</dbReference>
<dbReference type="GO" id="GO:0005730">
    <property type="term" value="C:nucleolus"/>
    <property type="evidence" value="ECO:0007669"/>
    <property type="project" value="TreeGrafter"/>
</dbReference>
<organism evidence="7 8">
    <name type="scientific">Marchantia polymorpha subsp. ruderalis</name>
    <dbReference type="NCBI Taxonomy" id="1480154"/>
    <lineage>
        <taxon>Eukaryota</taxon>
        <taxon>Viridiplantae</taxon>
        <taxon>Streptophyta</taxon>
        <taxon>Embryophyta</taxon>
        <taxon>Marchantiophyta</taxon>
        <taxon>Marchantiopsida</taxon>
        <taxon>Marchantiidae</taxon>
        <taxon>Marchantiales</taxon>
        <taxon>Marchantiaceae</taxon>
        <taxon>Marchantia</taxon>
    </lineage>
</organism>
<feature type="compositionally biased region" description="Basic and acidic residues" evidence="4">
    <location>
        <begin position="505"/>
        <end position="514"/>
    </location>
</feature>
<evidence type="ECO:0000256" key="3">
    <source>
        <dbReference type="ARBA" id="ARBA00023242"/>
    </source>
</evidence>
<gene>
    <name evidence="7" type="ORF">AXG93_4343s1250</name>
</gene>
<sequence length="708" mass="78746">MAASVSSRQLFSQLRLQLQLRSPLALQQHTNFVHSRAPLFASSSKEHASSLSSSSSDAPPESSSSSWLQKLKGLWGGKTEGPSDRPQQQQPASRSPPTVSSEEQFDLATFADQLKKARQFGKLTQFGRGLPKGGEAIAQRSLERQEEILRKLATYSPDGQRLSVQQKSEVATQCSCTLRDVEDVLGKYEWTREANDRIMKLKAEGKPLPKSLDEIEKLMGGRWKPSASVNLSKETGGQHSRNSPCPCGSGKKYKSSGQLGDFNACESRSVQAGSEKSRRPDHDDTQAAAAAAAASQSREVAVGAERGGARRQCADAGAGADLASDCTSRPSSASSMNTRRISGSEEGNFFIVALAAVMADSLDDLPALVHSHCIFFDKLVEFIPSKFYIQNEEAHDSWTFKKNKAAKAIAKIQTRENLKKAKRNRLDPEQFKSTLQVLQEKKDEEPKEKNDEADPEANESPADNADRAVTYEELRERLHKRISMLRAKRHAETAAAATMSARSFQNEKKNEALKRRLNSAPKEPGTSKAPSREEQPSNKRQKKTIVPVEKAVKDAVVETDELEFSRVKMGLDNSVPGSKKRRRGTKEQLLKKATELQEKMQDPEKGQEVISQHSWAAAVSRAAGEKVLDNPKLIKKSMKKDQQQAQKSAKKWQERKHYEKKGQNEKQKTRKDNITQRLESIKERKIAKREKKLMRPGFEGRKAGFINS</sequence>
<dbReference type="GO" id="GO:0042274">
    <property type="term" value="P:ribosomal small subunit biogenesis"/>
    <property type="evidence" value="ECO:0007669"/>
    <property type="project" value="TreeGrafter"/>
</dbReference>
<dbReference type="InterPro" id="IPR029190">
    <property type="entry name" value="Rrp14/SURF6_C"/>
</dbReference>
<comment type="similarity">
    <text evidence="2">Belongs to the SURF6 family.</text>
</comment>
<feature type="compositionally biased region" description="Basic and acidic residues" evidence="4">
    <location>
        <begin position="651"/>
        <end position="681"/>
    </location>
</feature>
<dbReference type="GO" id="GO:0042273">
    <property type="term" value="P:ribosomal large subunit biogenesis"/>
    <property type="evidence" value="ECO:0007669"/>
    <property type="project" value="TreeGrafter"/>
</dbReference>
<proteinExistence type="inferred from homology"/>
<feature type="compositionally biased region" description="Basic and acidic residues" evidence="4">
    <location>
        <begin position="275"/>
        <end position="285"/>
    </location>
</feature>
<feature type="compositionally biased region" description="Basic and acidic residues" evidence="4">
    <location>
        <begin position="419"/>
        <end position="430"/>
    </location>
</feature>
<reference evidence="7" key="1">
    <citation type="submission" date="2016-03" db="EMBL/GenBank/DDBJ databases">
        <title>Mechanisms controlling the formation of the plant cell surface in tip-growing cells are functionally conserved among land plants.</title>
        <authorList>
            <person name="Honkanen S."/>
            <person name="Jones V.A."/>
            <person name="Morieri G."/>
            <person name="Champion C."/>
            <person name="Hetherington A.J."/>
            <person name="Kelly S."/>
            <person name="Saint-Marcoux D."/>
            <person name="Proust H."/>
            <person name="Prescott H."/>
            <person name="Dolan L."/>
        </authorList>
    </citation>
    <scope>NUCLEOTIDE SEQUENCE [LARGE SCALE GENOMIC DNA]</scope>
    <source>
        <tissue evidence="7">Whole gametophyte</tissue>
    </source>
</reference>
<evidence type="ECO:0000256" key="2">
    <source>
        <dbReference type="ARBA" id="ARBA00005904"/>
    </source>
</evidence>
<dbReference type="Pfam" id="PF04935">
    <property type="entry name" value="SURF6"/>
    <property type="match status" value="1"/>
</dbReference>
<keyword evidence="3" id="KW-0539">Nucleus</keyword>
<feature type="region of interest" description="Disordered" evidence="4">
    <location>
        <begin position="493"/>
        <end position="546"/>
    </location>
</feature>
<dbReference type="InterPro" id="IPR007019">
    <property type="entry name" value="SURF6"/>
</dbReference>
<dbReference type="InterPro" id="IPR004027">
    <property type="entry name" value="SEC_C_motif"/>
</dbReference>
<accession>A0A176VU80</accession>
<name>A0A176VU80_MARPO</name>
<keyword evidence="8" id="KW-1185">Reference proteome</keyword>
<feature type="region of interest" description="Disordered" evidence="4">
    <location>
        <begin position="320"/>
        <end position="340"/>
    </location>
</feature>
<evidence type="ECO:0000256" key="4">
    <source>
        <dbReference type="SAM" id="MobiDB-lite"/>
    </source>
</evidence>
<dbReference type="Proteomes" id="UP000077202">
    <property type="component" value="Unassembled WGS sequence"/>
</dbReference>
<feature type="region of interest" description="Disordered" evidence="4">
    <location>
        <begin position="266"/>
        <end position="286"/>
    </location>
</feature>
<feature type="region of interest" description="Disordered" evidence="4">
    <location>
        <begin position="419"/>
        <end position="469"/>
    </location>
</feature>
<feature type="region of interest" description="Disordered" evidence="4">
    <location>
        <begin position="43"/>
        <end position="102"/>
    </location>
</feature>
<feature type="compositionally biased region" description="Low complexity" evidence="4">
    <location>
        <begin position="49"/>
        <end position="66"/>
    </location>
</feature>
<comment type="subcellular location">
    <subcellularLocation>
        <location evidence="1">Nucleus</location>
    </subcellularLocation>
</comment>
<dbReference type="Pfam" id="PF15459">
    <property type="entry name" value="RRP14"/>
    <property type="match status" value="1"/>
</dbReference>
<feature type="domain" description="Ribosomal RNA-processing protein 14/surfeit locus protein 6 C-terminal" evidence="5">
    <location>
        <begin position="506"/>
        <end position="685"/>
    </location>
</feature>
<evidence type="ECO:0000256" key="1">
    <source>
        <dbReference type="ARBA" id="ARBA00004123"/>
    </source>
</evidence>
<feature type="region of interest" description="Disordered" evidence="4">
    <location>
        <begin position="630"/>
        <end position="681"/>
    </location>
</feature>
<feature type="domain" description="Ribosomal RNA-processing protein 14 N-terminal" evidence="6">
    <location>
        <begin position="369"/>
        <end position="429"/>
    </location>
</feature>
<evidence type="ECO:0000313" key="7">
    <source>
        <dbReference type="EMBL" id="OAE24358.1"/>
    </source>
</evidence>
<dbReference type="PANTHER" id="PTHR14369">
    <property type="entry name" value="SURFEIT LOCUS PROTEIN 6"/>
    <property type="match status" value="1"/>
</dbReference>
<dbReference type="Gene3D" id="3.10.450.50">
    <property type="match status" value="1"/>
</dbReference>
<comment type="caution">
    <text evidence="7">The sequence shown here is derived from an EMBL/GenBank/DDBJ whole genome shotgun (WGS) entry which is preliminary data.</text>
</comment>
<dbReference type="EMBL" id="LVLJ01002613">
    <property type="protein sequence ID" value="OAE24358.1"/>
    <property type="molecule type" value="Genomic_DNA"/>
</dbReference>
<feature type="region of interest" description="Disordered" evidence="4">
    <location>
        <begin position="225"/>
        <end position="250"/>
    </location>
</feature>
<dbReference type="GO" id="GO:0003723">
    <property type="term" value="F:RNA binding"/>
    <property type="evidence" value="ECO:0007669"/>
    <property type="project" value="TreeGrafter"/>
</dbReference>
<feature type="region of interest" description="Disordered" evidence="4">
    <location>
        <begin position="571"/>
        <end position="612"/>
    </location>
</feature>
<evidence type="ECO:0000313" key="8">
    <source>
        <dbReference type="Proteomes" id="UP000077202"/>
    </source>
</evidence>
<evidence type="ECO:0000259" key="6">
    <source>
        <dbReference type="Pfam" id="PF15459"/>
    </source>
</evidence>
<dbReference type="AlphaFoldDB" id="A0A176VU80"/>
<feature type="compositionally biased region" description="Low complexity" evidence="4">
    <location>
        <begin position="493"/>
        <end position="502"/>
    </location>
</feature>